<evidence type="ECO:0000256" key="2">
    <source>
        <dbReference type="ARBA" id="ARBA00004141"/>
    </source>
</evidence>
<protein>
    <recommendedName>
        <fullName evidence="10">Rhomboid-type serine protease</fullName>
        <ecNumber evidence="10">3.4.21.105</ecNumber>
    </recommendedName>
</protein>
<proteinExistence type="inferred from homology"/>
<dbReference type="GO" id="GO:0004252">
    <property type="term" value="F:serine-type endopeptidase activity"/>
    <property type="evidence" value="ECO:0007669"/>
    <property type="project" value="InterPro"/>
</dbReference>
<evidence type="ECO:0000256" key="10">
    <source>
        <dbReference type="RuleBase" id="RU362115"/>
    </source>
</evidence>
<evidence type="ECO:0000256" key="4">
    <source>
        <dbReference type="ARBA" id="ARBA00022670"/>
    </source>
</evidence>
<evidence type="ECO:0000256" key="8">
    <source>
        <dbReference type="ARBA" id="ARBA00022989"/>
    </source>
</evidence>
<evidence type="ECO:0000256" key="9">
    <source>
        <dbReference type="ARBA" id="ARBA00023136"/>
    </source>
</evidence>
<organism evidence="13 14">
    <name type="scientific">Agaricus bisporus var. burnettii</name>
    <dbReference type="NCBI Taxonomy" id="192524"/>
    <lineage>
        <taxon>Eukaryota</taxon>
        <taxon>Fungi</taxon>
        <taxon>Dikarya</taxon>
        <taxon>Basidiomycota</taxon>
        <taxon>Agaricomycotina</taxon>
        <taxon>Agaricomycetes</taxon>
        <taxon>Agaricomycetidae</taxon>
        <taxon>Agaricales</taxon>
        <taxon>Agaricineae</taxon>
        <taxon>Agaricaceae</taxon>
        <taxon>Agaricus</taxon>
    </lineage>
</organism>
<dbReference type="InterPro" id="IPR002610">
    <property type="entry name" value="Peptidase_S54_rhomboid-like"/>
</dbReference>
<feature type="transmembrane region" description="Helical" evidence="10">
    <location>
        <begin position="181"/>
        <end position="201"/>
    </location>
</feature>
<evidence type="ECO:0000256" key="3">
    <source>
        <dbReference type="ARBA" id="ARBA00009045"/>
    </source>
</evidence>
<keyword evidence="4 10" id="KW-0645">Protease</keyword>
<comment type="subcellular location">
    <subcellularLocation>
        <location evidence="2 10">Membrane</location>
        <topology evidence="2 10">Multi-pass membrane protein</topology>
    </subcellularLocation>
</comment>
<feature type="transmembrane region" description="Helical" evidence="10">
    <location>
        <begin position="291"/>
        <end position="310"/>
    </location>
</feature>
<dbReference type="InterPro" id="IPR022764">
    <property type="entry name" value="Peptidase_S54_rhomboid_dom"/>
</dbReference>
<keyword evidence="8 10" id="KW-1133">Transmembrane helix</keyword>
<feature type="domain" description="Peptidase S54 rhomboid" evidence="12">
    <location>
        <begin position="282"/>
        <end position="419"/>
    </location>
</feature>
<keyword evidence="5 10" id="KW-0812">Transmembrane</keyword>
<accession>A0A8H7FBE9</accession>
<dbReference type="AlphaFoldDB" id="A0A8H7FBE9"/>
<comment type="similarity">
    <text evidence="3 10">Belongs to the peptidase S54 family.</text>
</comment>
<keyword evidence="9 10" id="KW-0472">Membrane</keyword>
<name>A0A8H7FBE9_AGABI</name>
<evidence type="ECO:0000256" key="6">
    <source>
        <dbReference type="ARBA" id="ARBA00022801"/>
    </source>
</evidence>
<evidence type="ECO:0000256" key="11">
    <source>
        <dbReference type="SAM" id="MobiDB-lite"/>
    </source>
</evidence>
<feature type="transmembrane region" description="Helical" evidence="10">
    <location>
        <begin position="380"/>
        <end position="396"/>
    </location>
</feature>
<feature type="region of interest" description="Disordered" evidence="11">
    <location>
        <begin position="123"/>
        <end position="149"/>
    </location>
</feature>
<dbReference type="SUPFAM" id="SSF144091">
    <property type="entry name" value="Rhomboid-like"/>
    <property type="match status" value="1"/>
</dbReference>
<dbReference type="Proteomes" id="UP000629468">
    <property type="component" value="Unassembled WGS sequence"/>
</dbReference>
<dbReference type="PANTHER" id="PTHR22936">
    <property type="entry name" value="RHOMBOID-RELATED"/>
    <property type="match status" value="1"/>
</dbReference>
<feature type="compositionally biased region" description="Basic and acidic residues" evidence="11">
    <location>
        <begin position="11"/>
        <end position="29"/>
    </location>
</feature>
<reference evidence="13 14" key="1">
    <citation type="journal article" name="Sci. Rep.">
        <title>Telomere-to-telomere assembled and centromere annotated genomes of the two main subspecies of the button mushroom Agaricus bisporus reveal especially polymorphic chromosome ends.</title>
        <authorList>
            <person name="Sonnenberg A.S.M."/>
            <person name="Sedaghat-Telgerd N."/>
            <person name="Lavrijssen B."/>
            <person name="Ohm R.A."/>
            <person name="Hendrickx P.M."/>
            <person name="Scholtmeijer K."/>
            <person name="Baars J.J.P."/>
            <person name="van Peer A."/>
        </authorList>
    </citation>
    <scope>NUCLEOTIDE SEQUENCE [LARGE SCALE GENOMIC DNA]</scope>
    <source>
        <strain evidence="13 14">H119_p4</strain>
    </source>
</reference>
<comment type="caution">
    <text evidence="13">The sequence shown here is derived from an EMBL/GenBank/DDBJ whole genome shotgun (WGS) entry which is preliminary data.</text>
</comment>
<comment type="function">
    <text evidence="10">Serine protease involved in intramembrane proteolysis.</text>
</comment>
<evidence type="ECO:0000313" key="13">
    <source>
        <dbReference type="EMBL" id="KAF7784664.1"/>
    </source>
</evidence>
<evidence type="ECO:0000256" key="1">
    <source>
        <dbReference type="ARBA" id="ARBA00000156"/>
    </source>
</evidence>
<sequence length="493" mass="54420">MSHQDVSNQYRDSHYTDPFTDRPERHLYGGDHSVISTSPPPFQHDYRESSYSPSLATKDSRAGGLADDFYNTGFMAENNNLNAGAGSGKNRLSTLEEHDDHGYGLSPNKNYSDFPSNVSLVKNADEPGRGGFQDMEYADPTDVKRSGGEKKNAFTKFLASGRYPLEQRIEDKKRGIGRQRIPFVTWALTIAMTGVIIWELVRNAQEQGSPISLKPVVNPMLGPSSSALINLGARYPACMKLVKDIPPTLLQPCLNNTANPPDRFCTTEELCGFGGFHGEDPSQWFRFITPIFLHAGIIHFLLNMLGQWFLSAQIEREMGSAGFIITYFAAGIFGNVLGGNFALVGIPSVGASGAIMGTLAVTWVDLIAHWKYHYRPVRQLIFMFIELLISIAIGYIPYVDNFAHIGGFVMGLFVGIVFYPIISVTKRHRIISWTFKLAAIPLAVILFVVLTRNFYTSDPYAACTGCRYLSCIPTSSNNHCQGTGLTTVNVPAT</sequence>
<feature type="region of interest" description="Disordered" evidence="11">
    <location>
        <begin position="1"/>
        <end position="59"/>
    </location>
</feature>
<dbReference type="InterPro" id="IPR035952">
    <property type="entry name" value="Rhomboid-like_sf"/>
</dbReference>
<keyword evidence="7 10" id="KW-0720">Serine protease</keyword>
<feature type="compositionally biased region" description="Polar residues" evidence="11">
    <location>
        <begin position="1"/>
        <end position="10"/>
    </location>
</feature>
<dbReference type="PANTHER" id="PTHR22936:SF69">
    <property type="entry name" value="RHOMBOID-LIKE PROTEIN"/>
    <property type="match status" value="1"/>
</dbReference>
<dbReference type="Gene3D" id="1.20.1540.10">
    <property type="entry name" value="Rhomboid-like"/>
    <property type="match status" value="1"/>
</dbReference>
<dbReference type="GO" id="GO:0006508">
    <property type="term" value="P:proteolysis"/>
    <property type="evidence" value="ECO:0007669"/>
    <property type="project" value="UniProtKB-KW"/>
</dbReference>
<keyword evidence="6 10" id="KW-0378">Hydrolase</keyword>
<comment type="catalytic activity">
    <reaction evidence="1 10">
        <text>Cleaves type-1 transmembrane domains using a catalytic dyad composed of serine and histidine that are contributed by different transmembrane domains.</text>
        <dbReference type="EC" id="3.4.21.105"/>
    </reaction>
</comment>
<dbReference type="EC" id="3.4.21.105" evidence="10"/>
<evidence type="ECO:0000256" key="7">
    <source>
        <dbReference type="ARBA" id="ARBA00022825"/>
    </source>
</evidence>
<dbReference type="GO" id="GO:0016020">
    <property type="term" value="C:membrane"/>
    <property type="evidence" value="ECO:0007669"/>
    <property type="project" value="UniProtKB-SubCell"/>
</dbReference>
<feature type="transmembrane region" description="Helical" evidence="10">
    <location>
        <begin position="402"/>
        <end position="422"/>
    </location>
</feature>
<dbReference type="Pfam" id="PF01694">
    <property type="entry name" value="Rhomboid"/>
    <property type="match status" value="1"/>
</dbReference>
<evidence type="ECO:0000259" key="12">
    <source>
        <dbReference type="Pfam" id="PF01694"/>
    </source>
</evidence>
<gene>
    <name evidence="13" type="ORF">Agabi119p4_829</name>
</gene>
<feature type="transmembrane region" description="Helical" evidence="10">
    <location>
        <begin position="434"/>
        <end position="455"/>
    </location>
</feature>
<feature type="transmembrane region" description="Helical" evidence="10">
    <location>
        <begin position="349"/>
        <end position="368"/>
    </location>
</feature>
<dbReference type="EMBL" id="JABXXO010000001">
    <property type="protein sequence ID" value="KAF7784664.1"/>
    <property type="molecule type" value="Genomic_DNA"/>
</dbReference>
<evidence type="ECO:0000256" key="5">
    <source>
        <dbReference type="ARBA" id="ARBA00022692"/>
    </source>
</evidence>
<feature type="transmembrane region" description="Helical" evidence="10">
    <location>
        <begin position="322"/>
        <end position="343"/>
    </location>
</feature>
<evidence type="ECO:0000313" key="14">
    <source>
        <dbReference type="Proteomes" id="UP000629468"/>
    </source>
</evidence>